<proteinExistence type="predicted"/>
<gene>
    <name evidence="2" type="ORF">PAXINDRAFT_15724</name>
</gene>
<feature type="region of interest" description="Disordered" evidence="1">
    <location>
        <begin position="1"/>
        <end position="33"/>
    </location>
</feature>
<dbReference type="OrthoDB" id="2692742at2759"/>
<feature type="compositionally biased region" description="Low complexity" evidence="1">
    <location>
        <begin position="19"/>
        <end position="33"/>
    </location>
</feature>
<evidence type="ECO:0000256" key="1">
    <source>
        <dbReference type="SAM" id="MobiDB-lite"/>
    </source>
</evidence>
<evidence type="ECO:0000313" key="3">
    <source>
        <dbReference type="Proteomes" id="UP000053647"/>
    </source>
</evidence>
<accession>A0A0C9SSQ2</accession>
<keyword evidence="3" id="KW-1185">Reference proteome</keyword>
<protein>
    <submittedName>
        <fullName evidence="2">Uncharacterized protein</fullName>
    </submittedName>
</protein>
<dbReference type="Proteomes" id="UP000053647">
    <property type="component" value="Unassembled WGS sequence"/>
</dbReference>
<organism evidence="2 3">
    <name type="scientific">Paxillus involutus ATCC 200175</name>
    <dbReference type="NCBI Taxonomy" id="664439"/>
    <lineage>
        <taxon>Eukaryota</taxon>
        <taxon>Fungi</taxon>
        <taxon>Dikarya</taxon>
        <taxon>Basidiomycota</taxon>
        <taxon>Agaricomycotina</taxon>
        <taxon>Agaricomycetes</taxon>
        <taxon>Agaricomycetidae</taxon>
        <taxon>Boletales</taxon>
        <taxon>Paxilineae</taxon>
        <taxon>Paxillaceae</taxon>
        <taxon>Paxillus</taxon>
    </lineage>
</organism>
<dbReference type="HOGENOM" id="CLU_1636077_0_0_1"/>
<evidence type="ECO:0000313" key="2">
    <source>
        <dbReference type="EMBL" id="KIJ11429.1"/>
    </source>
</evidence>
<dbReference type="AlphaFoldDB" id="A0A0C9SSQ2"/>
<sequence>MRQAGLVLQTATPEPNDLPSNPSECSPPSTPESVFPKHEEYLDDCVIGFGNKRPLLGREHQKPDIHSSTSTIPAPDDLVGAHLLLETACSDHQICLIEKTLADQLVCRDVLRLQYSRLQVEKAELNLSTVELHIGRVHMVVRRSGYTPNAVNPYNTLLNLRL</sequence>
<reference evidence="3" key="2">
    <citation type="submission" date="2015-01" db="EMBL/GenBank/DDBJ databases">
        <title>Evolutionary Origins and Diversification of the Mycorrhizal Mutualists.</title>
        <authorList>
            <consortium name="DOE Joint Genome Institute"/>
            <consortium name="Mycorrhizal Genomics Consortium"/>
            <person name="Kohler A."/>
            <person name="Kuo A."/>
            <person name="Nagy L.G."/>
            <person name="Floudas D."/>
            <person name="Copeland A."/>
            <person name="Barry K.W."/>
            <person name="Cichocki N."/>
            <person name="Veneault-Fourrey C."/>
            <person name="LaButti K."/>
            <person name="Lindquist E.A."/>
            <person name="Lipzen A."/>
            <person name="Lundell T."/>
            <person name="Morin E."/>
            <person name="Murat C."/>
            <person name="Riley R."/>
            <person name="Ohm R."/>
            <person name="Sun H."/>
            <person name="Tunlid A."/>
            <person name="Henrissat B."/>
            <person name="Grigoriev I.V."/>
            <person name="Hibbett D.S."/>
            <person name="Martin F."/>
        </authorList>
    </citation>
    <scope>NUCLEOTIDE SEQUENCE [LARGE SCALE GENOMIC DNA]</scope>
    <source>
        <strain evidence="3">ATCC 200175</strain>
    </source>
</reference>
<name>A0A0C9SSQ2_PAXIN</name>
<reference evidence="2 3" key="1">
    <citation type="submission" date="2014-06" db="EMBL/GenBank/DDBJ databases">
        <authorList>
            <consortium name="DOE Joint Genome Institute"/>
            <person name="Kuo A."/>
            <person name="Kohler A."/>
            <person name="Nagy L.G."/>
            <person name="Floudas D."/>
            <person name="Copeland A."/>
            <person name="Barry K.W."/>
            <person name="Cichocki N."/>
            <person name="Veneault-Fourrey C."/>
            <person name="LaButti K."/>
            <person name="Lindquist E.A."/>
            <person name="Lipzen A."/>
            <person name="Lundell T."/>
            <person name="Morin E."/>
            <person name="Murat C."/>
            <person name="Sun H."/>
            <person name="Tunlid A."/>
            <person name="Henrissat B."/>
            <person name="Grigoriev I.V."/>
            <person name="Hibbett D.S."/>
            <person name="Martin F."/>
            <person name="Nordberg H.P."/>
            <person name="Cantor M.N."/>
            <person name="Hua S.X."/>
        </authorList>
    </citation>
    <scope>NUCLEOTIDE SEQUENCE [LARGE SCALE GENOMIC DNA]</scope>
    <source>
        <strain evidence="2 3">ATCC 200175</strain>
    </source>
</reference>
<dbReference type="EMBL" id="KN819380">
    <property type="protein sequence ID" value="KIJ11429.1"/>
    <property type="molecule type" value="Genomic_DNA"/>
</dbReference>